<evidence type="ECO:0000313" key="4">
    <source>
        <dbReference type="Proteomes" id="UP001596002"/>
    </source>
</evidence>
<feature type="domain" description="Aerobactin siderophore biosynthesis IucA/IucC-like C-terminal" evidence="1">
    <location>
        <begin position="71"/>
        <end position="183"/>
    </location>
</feature>
<keyword evidence="4" id="KW-1185">Reference proteome</keyword>
<gene>
    <name evidence="3" type="primary">fhuF</name>
    <name evidence="3" type="ORF">ACFO8Q_04335</name>
</gene>
<protein>
    <submittedName>
        <fullName evidence="3">Siderophore-iron reductase FhuF</fullName>
    </submittedName>
</protein>
<dbReference type="InterPro" id="IPR022770">
    <property type="entry name" value="IucA/IucC-like_C"/>
</dbReference>
<dbReference type="InterPro" id="IPR024726">
    <property type="entry name" value="FhuF_C"/>
</dbReference>
<proteinExistence type="predicted"/>
<dbReference type="EMBL" id="JBHSHC010000025">
    <property type="protein sequence ID" value="MFC4766607.1"/>
    <property type="molecule type" value="Genomic_DNA"/>
</dbReference>
<comment type="caution">
    <text evidence="3">The sequence shown here is derived from an EMBL/GenBank/DDBJ whole genome shotgun (WGS) entry which is preliminary data.</text>
</comment>
<accession>A0ABV9Q067</accession>
<dbReference type="Pfam" id="PF06276">
    <property type="entry name" value="FhuF"/>
    <property type="match status" value="1"/>
</dbReference>
<feature type="domain" description="Ferric siderophore reductase C-terminal" evidence="2">
    <location>
        <begin position="227"/>
        <end position="249"/>
    </location>
</feature>
<dbReference type="InterPro" id="IPR008090">
    <property type="entry name" value="Fe_iron_reduct"/>
</dbReference>
<dbReference type="Proteomes" id="UP001596002">
    <property type="component" value="Unassembled WGS sequence"/>
</dbReference>
<evidence type="ECO:0000259" key="1">
    <source>
        <dbReference type="Pfam" id="PF06276"/>
    </source>
</evidence>
<name>A0ABV9Q067_9BACL</name>
<evidence type="ECO:0000313" key="3">
    <source>
        <dbReference type="EMBL" id="MFC4766607.1"/>
    </source>
</evidence>
<sequence length="265" mass="29418">MNGIVSLENVLDQLRSKGLHLPVVFPDGLNKEPVELNVVSVQDLLSGDKLEDLIARAARRMNSGNLAAAASLFQKRYASALLASVLNPLLRENIGILADSEQTEIVLEDDLPAGIRLKDPSKWVWLESGSPLITQVFEAVFDDNLGQLIYRIASEFGLSPMIMWGNVGNYIGYVHEQFSKDPSQGDFTKEIFDRLLKGSGFNAPPFCSTYQTVLLEEAEPAQWVRVRSTCCLWYQFPGNQNKPCSTCPRLSGKERTKLLAKSKKA</sequence>
<organism evidence="3 4">
    <name type="scientific">Effusibacillus consociatus</name>
    <dbReference type="NCBI Taxonomy" id="1117041"/>
    <lineage>
        <taxon>Bacteria</taxon>
        <taxon>Bacillati</taxon>
        <taxon>Bacillota</taxon>
        <taxon>Bacilli</taxon>
        <taxon>Bacillales</taxon>
        <taxon>Alicyclobacillaceae</taxon>
        <taxon>Effusibacillus</taxon>
    </lineage>
</organism>
<dbReference type="Pfam" id="PF11575">
    <property type="entry name" value="FhuF_C"/>
    <property type="match status" value="1"/>
</dbReference>
<dbReference type="NCBIfam" id="TIGR03951">
    <property type="entry name" value="Fe_III_red_FhuF"/>
    <property type="match status" value="1"/>
</dbReference>
<reference evidence="4" key="1">
    <citation type="journal article" date="2019" name="Int. J. Syst. Evol. Microbiol.">
        <title>The Global Catalogue of Microorganisms (GCM) 10K type strain sequencing project: providing services to taxonomists for standard genome sequencing and annotation.</title>
        <authorList>
            <consortium name="The Broad Institute Genomics Platform"/>
            <consortium name="The Broad Institute Genome Sequencing Center for Infectious Disease"/>
            <person name="Wu L."/>
            <person name="Ma J."/>
        </authorList>
    </citation>
    <scope>NUCLEOTIDE SEQUENCE [LARGE SCALE GENOMIC DNA]</scope>
    <source>
        <strain evidence="4">WYCCWR 12678</strain>
    </source>
</reference>
<evidence type="ECO:0000259" key="2">
    <source>
        <dbReference type="Pfam" id="PF11575"/>
    </source>
</evidence>
<dbReference type="RefSeq" id="WP_380024504.1">
    <property type="nucleotide sequence ID" value="NZ_JBHSHC010000025.1"/>
</dbReference>